<keyword evidence="4" id="KW-1003">Cell membrane</keyword>
<dbReference type="SUPFAM" id="SSF103481">
    <property type="entry name" value="Multidrug resistance efflux transporter EmrE"/>
    <property type="match status" value="2"/>
</dbReference>
<evidence type="ECO:0000256" key="8">
    <source>
        <dbReference type="SAM" id="Phobius"/>
    </source>
</evidence>
<organism evidence="10 11">
    <name type="scientific">Synoicihabitans lomoniglobus</name>
    <dbReference type="NCBI Taxonomy" id="2909285"/>
    <lineage>
        <taxon>Bacteria</taxon>
        <taxon>Pseudomonadati</taxon>
        <taxon>Verrucomicrobiota</taxon>
        <taxon>Opitutia</taxon>
        <taxon>Opitutales</taxon>
        <taxon>Opitutaceae</taxon>
        <taxon>Synoicihabitans</taxon>
    </lineage>
</organism>
<keyword evidence="7 8" id="KW-0472">Membrane</keyword>
<evidence type="ECO:0000256" key="4">
    <source>
        <dbReference type="ARBA" id="ARBA00022475"/>
    </source>
</evidence>
<protein>
    <submittedName>
        <fullName evidence="10">EamA family transporter RarD</fullName>
    </submittedName>
</protein>
<reference evidence="10" key="1">
    <citation type="submission" date="2023-03" db="EMBL/GenBank/DDBJ databases">
        <title>Lomoglobus Profundus gen. nov., sp. nov., a novel member of the phylum Verrucomicrobia, isolated from deep-marine sediment of South China Sea.</title>
        <authorList>
            <person name="Ahmad T."/>
            <person name="Ishaq S.E."/>
            <person name="Wang F."/>
        </authorList>
    </citation>
    <scope>NUCLEOTIDE SEQUENCE</scope>
    <source>
        <strain evidence="10">LMO-M01</strain>
    </source>
</reference>
<evidence type="ECO:0000256" key="3">
    <source>
        <dbReference type="ARBA" id="ARBA00022448"/>
    </source>
</evidence>
<feature type="domain" description="EamA" evidence="9">
    <location>
        <begin position="17"/>
        <end position="153"/>
    </location>
</feature>
<dbReference type="NCBIfam" id="TIGR00688">
    <property type="entry name" value="rarD"/>
    <property type="match status" value="1"/>
</dbReference>
<accession>A0AAF0CM78</accession>
<feature type="transmembrane region" description="Helical" evidence="8">
    <location>
        <begin position="113"/>
        <end position="130"/>
    </location>
</feature>
<dbReference type="InterPro" id="IPR000620">
    <property type="entry name" value="EamA_dom"/>
</dbReference>
<dbReference type="PANTHER" id="PTHR22911:SF137">
    <property type="entry name" value="SOLUTE CARRIER FAMILY 35 MEMBER G2-RELATED"/>
    <property type="match status" value="1"/>
</dbReference>
<keyword evidence="3" id="KW-0813">Transport</keyword>
<evidence type="ECO:0000256" key="6">
    <source>
        <dbReference type="ARBA" id="ARBA00022989"/>
    </source>
</evidence>
<dbReference type="PANTHER" id="PTHR22911">
    <property type="entry name" value="ACYL-MALONYL CONDENSING ENZYME-RELATED"/>
    <property type="match status" value="1"/>
</dbReference>
<evidence type="ECO:0000256" key="2">
    <source>
        <dbReference type="ARBA" id="ARBA00007362"/>
    </source>
</evidence>
<proteinExistence type="inferred from homology"/>
<comment type="subcellular location">
    <subcellularLocation>
        <location evidence="1">Cell membrane</location>
        <topology evidence="1">Multi-pass membrane protein</topology>
    </subcellularLocation>
</comment>
<keyword evidence="11" id="KW-1185">Reference proteome</keyword>
<feature type="domain" description="EamA" evidence="9">
    <location>
        <begin position="162"/>
        <end position="291"/>
    </location>
</feature>
<dbReference type="RefSeq" id="WP_330930440.1">
    <property type="nucleotide sequence ID" value="NZ_CP119075.1"/>
</dbReference>
<dbReference type="InterPro" id="IPR037185">
    <property type="entry name" value="EmrE-like"/>
</dbReference>
<feature type="transmembrane region" description="Helical" evidence="8">
    <location>
        <begin position="276"/>
        <end position="294"/>
    </location>
</feature>
<sequence>MRDLKTTSPSISDPSQAGVAAAAVSYFLWGILPIYWKLLDGISMVELLAHRMVWTLTAVLIFQTVRGRLSGLRDTWADPVSRRAHLKNSALLSANWGLYVWAVGQGRIIETSLGYFLVPLLNVALGRLWFGERLRRAQKVAIGFAAAGVTLLIVQVNTVPWIALGLAATWASYGLVRKQSHASPLNGLALETTFAAPIALGFIGWLTASGGAAFGNTSPSATLLMVGTGVISMVPLTLFAYGARRLKFTTLGLLQYLAPTCQFLIGWLVYREPFSLDRAAAFGLIWIGLACYTIDAVRASRRPLSPV</sequence>
<feature type="transmembrane region" description="Helical" evidence="8">
    <location>
        <begin position="220"/>
        <end position="241"/>
    </location>
</feature>
<dbReference type="AlphaFoldDB" id="A0AAF0CM78"/>
<dbReference type="EMBL" id="CP119075">
    <property type="protein sequence ID" value="WED63738.1"/>
    <property type="molecule type" value="Genomic_DNA"/>
</dbReference>
<feature type="transmembrane region" description="Helical" evidence="8">
    <location>
        <begin position="137"/>
        <end position="154"/>
    </location>
</feature>
<dbReference type="InterPro" id="IPR004626">
    <property type="entry name" value="RarD"/>
</dbReference>
<evidence type="ECO:0000256" key="1">
    <source>
        <dbReference type="ARBA" id="ARBA00004651"/>
    </source>
</evidence>
<keyword evidence="5 8" id="KW-0812">Transmembrane</keyword>
<dbReference type="Proteomes" id="UP001218638">
    <property type="component" value="Chromosome"/>
</dbReference>
<evidence type="ECO:0000256" key="5">
    <source>
        <dbReference type="ARBA" id="ARBA00022692"/>
    </source>
</evidence>
<feature type="transmembrane region" description="Helical" evidence="8">
    <location>
        <begin position="17"/>
        <end position="36"/>
    </location>
</feature>
<feature type="transmembrane region" description="Helical" evidence="8">
    <location>
        <begin position="253"/>
        <end position="270"/>
    </location>
</feature>
<dbReference type="Pfam" id="PF00892">
    <property type="entry name" value="EamA"/>
    <property type="match status" value="2"/>
</dbReference>
<evidence type="ECO:0000313" key="10">
    <source>
        <dbReference type="EMBL" id="WED63738.1"/>
    </source>
</evidence>
<evidence type="ECO:0000259" key="9">
    <source>
        <dbReference type="Pfam" id="PF00892"/>
    </source>
</evidence>
<evidence type="ECO:0000256" key="7">
    <source>
        <dbReference type="ARBA" id="ARBA00023136"/>
    </source>
</evidence>
<comment type="similarity">
    <text evidence="2">Belongs to the EamA transporter family.</text>
</comment>
<gene>
    <name evidence="10" type="primary">rarD</name>
    <name evidence="10" type="ORF">PXH66_15485</name>
</gene>
<dbReference type="KEGG" id="slom:PXH66_15485"/>
<evidence type="ECO:0000313" key="11">
    <source>
        <dbReference type="Proteomes" id="UP001218638"/>
    </source>
</evidence>
<name>A0AAF0CM78_9BACT</name>
<dbReference type="GO" id="GO:0005886">
    <property type="term" value="C:plasma membrane"/>
    <property type="evidence" value="ECO:0007669"/>
    <property type="project" value="UniProtKB-SubCell"/>
</dbReference>
<feature type="transmembrane region" description="Helical" evidence="8">
    <location>
        <begin position="188"/>
        <end position="208"/>
    </location>
</feature>
<keyword evidence="6 8" id="KW-1133">Transmembrane helix</keyword>